<dbReference type="EMBL" id="PVZC01000001">
    <property type="protein sequence ID" value="PRY02458.1"/>
    <property type="molecule type" value="Genomic_DNA"/>
</dbReference>
<gene>
    <name evidence="2" type="ORF">CLV72_1011060</name>
</gene>
<feature type="transmembrane region" description="Helical" evidence="1">
    <location>
        <begin position="81"/>
        <end position="98"/>
    </location>
</feature>
<organism evidence="2 3">
    <name type="scientific">Allonocardiopsis opalescens</name>
    <dbReference type="NCBI Taxonomy" id="1144618"/>
    <lineage>
        <taxon>Bacteria</taxon>
        <taxon>Bacillati</taxon>
        <taxon>Actinomycetota</taxon>
        <taxon>Actinomycetes</taxon>
        <taxon>Streptosporangiales</taxon>
        <taxon>Allonocardiopsis</taxon>
    </lineage>
</organism>
<evidence type="ECO:0000313" key="2">
    <source>
        <dbReference type="EMBL" id="PRY02458.1"/>
    </source>
</evidence>
<dbReference type="Proteomes" id="UP000237846">
    <property type="component" value="Unassembled WGS sequence"/>
</dbReference>
<name>A0A2T0QEW2_9ACTN</name>
<evidence type="ECO:0000313" key="3">
    <source>
        <dbReference type="Proteomes" id="UP000237846"/>
    </source>
</evidence>
<feature type="transmembrane region" description="Helical" evidence="1">
    <location>
        <begin position="54"/>
        <end position="74"/>
    </location>
</feature>
<keyword evidence="1" id="KW-1133">Transmembrane helix</keyword>
<accession>A0A2T0QEW2</accession>
<protein>
    <submittedName>
        <fullName evidence="2">Uncharacterized protein</fullName>
    </submittedName>
</protein>
<dbReference type="RefSeq" id="WP_106240076.1">
    <property type="nucleotide sequence ID" value="NZ_PVZC01000001.1"/>
</dbReference>
<dbReference type="PROSITE" id="PS51257">
    <property type="entry name" value="PROKAR_LIPOPROTEIN"/>
    <property type="match status" value="1"/>
</dbReference>
<dbReference type="AlphaFoldDB" id="A0A2T0QEW2"/>
<feature type="transmembrane region" description="Helical" evidence="1">
    <location>
        <begin position="104"/>
        <end position="121"/>
    </location>
</feature>
<keyword evidence="1" id="KW-0472">Membrane</keyword>
<proteinExistence type="predicted"/>
<keyword evidence="1" id="KW-0812">Transmembrane</keyword>
<evidence type="ECO:0000256" key="1">
    <source>
        <dbReference type="SAM" id="Phobius"/>
    </source>
</evidence>
<comment type="caution">
    <text evidence="2">The sequence shown here is derived from an EMBL/GenBank/DDBJ whole genome shotgun (WGS) entry which is preliminary data.</text>
</comment>
<keyword evidence="3" id="KW-1185">Reference proteome</keyword>
<sequence length="148" mass="15023">MLRRAWAWAGPVLVVTGMALAAAGWGGVFGTSCTGRYMEADDPCFQTTPLGTYILAAMAAIPLTVVGLLLTGFLGELRRMALSALLGGALGAAVALAAGWWPVAAVVGGAGAVLAAAVWGTERLARRLRALVEADPAPPAGPAPKRTR</sequence>
<reference evidence="2 3" key="1">
    <citation type="submission" date="2018-03" db="EMBL/GenBank/DDBJ databases">
        <title>Genomic Encyclopedia of Archaeal and Bacterial Type Strains, Phase II (KMG-II): from individual species to whole genera.</title>
        <authorList>
            <person name="Goeker M."/>
        </authorList>
    </citation>
    <scope>NUCLEOTIDE SEQUENCE [LARGE SCALE GENOMIC DNA]</scope>
    <source>
        <strain evidence="2 3">DSM 45601</strain>
    </source>
</reference>